<evidence type="ECO:0000313" key="7">
    <source>
        <dbReference type="Proteomes" id="UP001529275"/>
    </source>
</evidence>
<reference evidence="7" key="1">
    <citation type="submission" date="2023-06" db="EMBL/GenBank/DDBJ databases">
        <title>Identification and characterization of horizontal gene transfer across gut microbiota members of farm animals based on homology search.</title>
        <authorList>
            <person name="Zeman M."/>
            <person name="Kubasova T."/>
            <person name="Jahodarova E."/>
            <person name="Nykrynova M."/>
            <person name="Rychlik I."/>
        </authorList>
    </citation>
    <scope>NUCLEOTIDE SEQUENCE [LARGE SCALE GENOMIC DNA]</scope>
    <source>
        <strain evidence="7">ET341</strain>
    </source>
</reference>
<keyword evidence="2" id="KW-0815">Transposition</keyword>
<evidence type="ECO:0000256" key="3">
    <source>
        <dbReference type="ARBA" id="ARBA00023125"/>
    </source>
</evidence>
<evidence type="ECO:0000256" key="1">
    <source>
        <dbReference type="ARBA" id="ARBA00010075"/>
    </source>
</evidence>
<keyword evidence="3" id="KW-0238">DNA-binding</keyword>
<dbReference type="Proteomes" id="UP001529275">
    <property type="component" value="Unassembled WGS sequence"/>
</dbReference>
<sequence>MNSYKHLKNVLFHNIKTLSQVCSIFCVNPDADFTRNRKLDFETIMKIILCMGASSIKDELLKFNDFSIDTPSASAFVQARSKIKPEAFKALFDGFNKKTFKKKLFHGYRLLAIDGSELPIDNTIFDDETTELRHGTLAKPYSAYHLNASYDLLERTYDDIIIQGEAKKDENDAFCQLVDRYDGQKAIFIADRGYESYNGFEHVVHSGHKYIIRVKDIESTTSITKSLGPFPDGEFDVDVFRMLTLKQTKMTKACPEIYKIITKSMRFDFMDKENPWYEFNCRVVRFKISDDKYETIITNLSREEFSMEEIREIYNMRWDEETSFRELKYAIVLNALHAKKRKLIQQEIYARMIMYNFCQRIVQEIKIPKKDRNKYTYRVNFTKSIHIIREFLRKKGGKNPPVEYLIAKEILPIRPNRKYKRHVKPKTVVCFNYRYN</sequence>
<comment type="similarity">
    <text evidence="1">Belongs to the transposase 11 family.</text>
</comment>
<organism evidence="6 7">
    <name type="scientific">Massilimicrobiota timonensis</name>
    <dbReference type="NCBI Taxonomy" id="1776392"/>
    <lineage>
        <taxon>Bacteria</taxon>
        <taxon>Bacillati</taxon>
        <taxon>Bacillota</taxon>
        <taxon>Erysipelotrichia</taxon>
        <taxon>Erysipelotrichales</taxon>
        <taxon>Erysipelotrichaceae</taxon>
        <taxon>Massilimicrobiota</taxon>
    </lineage>
</organism>
<name>A0ABT7UJU2_9FIRM</name>
<comment type="caution">
    <text evidence="6">The sequence shown here is derived from an EMBL/GenBank/DDBJ whole genome shotgun (WGS) entry which is preliminary data.</text>
</comment>
<gene>
    <name evidence="6" type="ORF">QUV98_08835</name>
</gene>
<dbReference type="SUPFAM" id="SSF53098">
    <property type="entry name" value="Ribonuclease H-like"/>
    <property type="match status" value="1"/>
</dbReference>
<evidence type="ECO:0000313" key="6">
    <source>
        <dbReference type="EMBL" id="MDM8196419.1"/>
    </source>
</evidence>
<feature type="domain" description="Transposase IS4-like" evidence="5">
    <location>
        <begin position="107"/>
        <end position="357"/>
    </location>
</feature>
<dbReference type="Pfam" id="PF01609">
    <property type="entry name" value="DDE_Tnp_1"/>
    <property type="match status" value="1"/>
</dbReference>
<dbReference type="RefSeq" id="WP_289528001.1">
    <property type="nucleotide sequence ID" value="NZ_JAUDCK010000034.1"/>
</dbReference>
<keyword evidence="7" id="KW-1185">Reference proteome</keyword>
<dbReference type="InterPro" id="IPR002559">
    <property type="entry name" value="Transposase_11"/>
</dbReference>
<evidence type="ECO:0000256" key="4">
    <source>
        <dbReference type="ARBA" id="ARBA00023172"/>
    </source>
</evidence>
<dbReference type="Gene3D" id="3.90.350.10">
    <property type="entry name" value="Transposase Inhibitor Protein From Tn5, Chain A, domain 1"/>
    <property type="match status" value="1"/>
</dbReference>
<dbReference type="PANTHER" id="PTHR33258">
    <property type="entry name" value="TRANSPOSASE INSL FOR INSERTION SEQUENCE ELEMENT IS186A-RELATED"/>
    <property type="match status" value="1"/>
</dbReference>
<protein>
    <submittedName>
        <fullName evidence="6">IS4 family transposase</fullName>
    </submittedName>
</protein>
<proteinExistence type="inferred from homology"/>
<evidence type="ECO:0000259" key="5">
    <source>
        <dbReference type="Pfam" id="PF01609"/>
    </source>
</evidence>
<dbReference type="EMBL" id="JAUDCK010000034">
    <property type="protein sequence ID" value="MDM8196419.1"/>
    <property type="molecule type" value="Genomic_DNA"/>
</dbReference>
<keyword evidence="4" id="KW-0233">DNA recombination</keyword>
<dbReference type="NCBIfam" id="NF033592">
    <property type="entry name" value="transpos_IS4_1"/>
    <property type="match status" value="1"/>
</dbReference>
<dbReference type="PANTHER" id="PTHR33258:SF1">
    <property type="entry name" value="TRANSPOSASE INSL FOR INSERTION SEQUENCE ELEMENT IS186A-RELATED"/>
    <property type="match status" value="1"/>
</dbReference>
<evidence type="ECO:0000256" key="2">
    <source>
        <dbReference type="ARBA" id="ARBA00022578"/>
    </source>
</evidence>
<dbReference type="InterPro" id="IPR047952">
    <property type="entry name" value="Transpos_IS4"/>
</dbReference>
<accession>A0ABT7UJU2</accession>
<dbReference type="InterPro" id="IPR012337">
    <property type="entry name" value="RNaseH-like_sf"/>
</dbReference>